<dbReference type="Pfam" id="PF24400">
    <property type="entry name" value="DUF7544"/>
    <property type="match status" value="1"/>
</dbReference>
<reference evidence="2 3" key="1">
    <citation type="submission" date="2023-07" db="EMBL/GenBank/DDBJ databases">
        <title>Novel species of Thermanaerothrix with wide hydrolytic capabilities.</title>
        <authorList>
            <person name="Zayulina K.S."/>
            <person name="Podosokorskaya O.A."/>
            <person name="Elcheninov A.G."/>
        </authorList>
    </citation>
    <scope>NUCLEOTIDE SEQUENCE [LARGE SCALE GENOMIC DNA]</scope>
    <source>
        <strain evidence="2 3">4228-RoL</strain>
    </source>
</reference>
<name>A0ABU3NRY8_9CHLR</name>
<dbReference type="InterPro" id="IPR055966">
    <property type="entry name" value="DUF7544"/>
</dbReference>
<gene>
    <name evidence="2" type="ORF">QYE77_11295</name>
</gene>
<dbReference type="EMBL" id="JAUHMF010000002">
    <property type="protein sequence ID" value="MDT8898847.1"/>
    <property type="molecule type" value="Genomic_DNA"/>
</dbReference>
<dbReference type="RefSeq" id="WP_315625510.1">
    <property type="nucleotide sequence ID" value="NZ_JAUHMF010000002.1"/>
</dbReference>
<evidence type="ECO:0008006" key="4">
    <source>
        <dbReference type="Google" id="ProtNLM"/>
    </source>
</evidence>
<keyword evidence="1" id="KW-0472">Membrane</keyword>
<organism evidence="2 3">
    <name type="scientific">Thermanaerothrix solaris</name>
    <dbReference type="NCBI Taxonomy" id="3058434"/>
    <lineage>
        <taxon>Bacteria</taxon>
        <taxon>Bacillati</taxon>
        <taxon>Chloroflexota</taxon>
        <taxon>Anaerolineae</taxon>
        <taxon>Anaerolineales</taxon>
        <taxon>Anaerolineaceae</taxon>
        <taxon>Thermanaerothrix</taxon>
    </lineage>
</organism>
<protein>
    <recommendedName>
        <fullName evidence="4">Glycerophosphoryl diester phosphodiesterase membrane domain-containing protein</fullName>
    </recommendedName>
</protein>
<sequence length="360" mass="39575">MMIDPLKILKRSWHILWHYRTLWLFGLILALTASGGGGMGNVNNLFSYRMEGNGGAPSGVFERWLEEFFRPLAQVPEHQLLPTLVGLVIVLICIFGIVGITLAIAHYVSQVALIRLVDDYEAQGVRASFRQGWRLGWSRKAWQLFLIDLLLGLPIVILVLLIIPLIGLFIVGASAQTPAITAPAVIIGIGLALLWFVVLILVSILIGIVGEIARRACVLQEMGVIEALRHALGLLRRQWKNAGLMWLVVLGIGIGWGIATLILFFLLIPLYLFMIIPALVIVGLPGLVIFGLASLFLAQPLAVLTALILVLPPFFLIVFSPLVLLGAWEQVFLSSLWTLTYREIMALESVNLTNDLTLAG</sequence>
<feature type="transmembrane region" description="Helical" evidence="1">
    <location>
        <begin position="304"/>
        <end position="328"/>
    </location>
</feature>
<comment type="caution">
    <text evidence="2">The sequence shown here is derived from an EMBL/GenBank/DDBJ whole genome shotgun (WGS) entry which is preliminary data.</text>
</comment>
<keyword evidence="3" id="KW-1185">Reference proteome</keyword>
<proteinExistence type="predicted"/>
<feature type="transmembrane region" description="Helical" evidence="1">
    <location>
        <begin position="184"/>
        <end position="209"/>
    </location>
</feature>
<feature type="transmembrane region" description="Helical" evidence="1">
    <location>
        <begin position="80"/>
        <end position="105"/>
    </location>
</feature>
<feature type="transmembrane region" description="Helical" evidence="1">
    <location>
        <begin position="244"/>
        <end position="268"/>
    </location>
</feature>
<evidence type="ECO:0000313" key="2">
    <source>
        <dbReference type="EMBL" id="MDT8898847.1"/>
    </source>
</evidence>
<feature type="transmembrane region" description="Helical" evidence="1">
    <location>
        <begin position="274"/>
        <end position="297"/>
    </location>
</feature>
<keyword evidence="1" id="KW-0812">Transmembrane</keyword>
<accession>A0ABU3NRY8</accession>
<dbReference type="Proteomes" id="UP001254165">
    <property type="component" value="Unassembled WGS sequence"/>
</dbReference>
<keyword evidence="1" id="KW-1133">Transmembrane helix</keyword>
<feature type="transmembrane region" description="Helical" evidence="1">
    <location>
        <begin position="21"/>
        <end position="40"/>
    </location>
</feature>
<evidence type="ECO:0000313" key="3">
    <source>
        <dbReference type="Proteomes" id="UP001254165"/>
    </source>
</evidence>
<feature type="transmembrane region" description="Helical" evidence="1">
    <location>
        <begin position="144"/>
        <end position="172"/>
    </location>
</feature>
<evidence type="ECO:0000256" key="1">
    <source>
        <dbReference type="SAM" id="Phobius"/>
    </source>
</evidence>